<dbReference type="CDD" id="cd00192">
    <property type="entry name" value="PTKc"/>
    <property type="match status" value="1"/>
</dbReference>
<dbReference type="GO" id="GO:0019221">
    <property type="term" value="P:cytokine-mediated signaling pathway"/>
    <property type="evidence" value="ECO:0007669"/>
    <property type="project" value="TreeGrafter"/>
</dbReference>
<dbReference type="PRINTS" id="PR00109">
    <property type="entry name" value="TYRKINASE"/>
</dbReference>
<dbReference type="GO" id="GO:0004715">
    <property type="term" value="F:non-membrane spanning protein tyrosine kinase activity"/>
    <property type="evidence" value="ECO:0007669"/>
    <property type="project" value="UniProtKB-EC"/>
</dbReference>
<dbReference type="InterPro" id="IPR001245">
    <property type="entry name" value="Ser-Thr/Tyr_kinase_cat_dom"/>
</dbReference>
<dbReference type="Pfam" id="PF07714">
    <property type="entry name" value="PK_Tyr_Ser-Thr"/>
    <property type="match status" value="2"/>
</dbReference>
<dbReference type="GO" id="GO:0016020">
    <property type="term" value="C:membrane"/>
    <property type="evidence" value="ECO:0007669"/>
    <property type="project" value="InterPro"/>
</dbReference>
<keyword evidence="5 9" id="KW-0067">ATP-binding</keyword>
<evidence type="ECO:0000256" key="5">
    <source>
        <dbReference type="ARBA" id="ARBA00022840"/>
    </source>
</evidence>
<sequence>MAKISLDSYLPKVETFLLESTSAYSVDDLIQRACELSGITPVYRYLTTLYNLDERVFLSPHQTVGGDGRQYNLQLRIRFHPIKTELLLEDNVLDFYYYQLLDYLLNEFKLKEPNPELVSHLIGLVAVDYVKQLVENNETPSNDRSADFLQSITFPPSWNFSWWKKRVVKKFFIQNVQRCYENCKRDLRYIETAFIDGIWEVLLESRQEDFKVRVFDNETVHQADVIVGHLSYCTAEAKEGPFLRIFRDQQDDRRFPITQMCYMNIVNKNLLELNVRDEHPIYLALEENRLVELVTLIEGYYRMTGRFTAFLCPNIQPPSIVAMKKRKIHGPIKRAVAENILHEIKDHRGCFLVRQDRQLYRVYHVDILSPNGRVVSSRVIETNEGHFKLKGDSEENAFVQLTDLVNARLTPGLKLYHLAPCDYKKTGLQLCKEIPEEEAGGENDGKGLLLNRYVLARMEGTVLRSSWQQRVLKGTYRNRVVVYRILLDNSLLRSFLDKADEIVNWRCREIVPVLGLGVHPYNCLASEFIPLGSLDLYLKNSGEDLTIGDLGDAALCLAKAVWYLEEQGFVHGRIRCRSAFVVDRSENSFKVKLGEPGLQVYNEDDVPWIAPEYLSVMDSVAHAQKADLYALGTTMWEIFHQAESPFKLVSYEDAKAFFASGNRLSLAEVPQEFCPIISDCWHSDPEKRRVPKEIVRTIHQLLYQTYKPGKYNTYAQIDFSKMSTVNPAPPPLPSRSNRESIRDLRRRDSVTSQSTIASRKGWKQSKFLRLLLGKSKEYDTLSTVSSLALSQVTVDTEICDDNIFSCDNSEGNQEEKLCDVSNDETWLIQRSDIKMGELVGQGFYGTVFKAFLTRSSGEPQTVAVKRVKSAVRDGNQKDLERELDIMKQLQHPNIVEIIGLIDEGEMFLVMEFIGMGALPAYLEANKEKLSHRELIKFTRDVASAMEYLESRKIIHRDLAARNILVQSETCVKLSDFGLAHTLSDADYYTIKSMDRSLPIKWYAPESILFNKFTMKSDVWSFGVAIWEMFTFGMDPVVKYSDNPTEIGRALMDGHRLPCPDNCPPDVYLMMEQCWRSDHNLRPSFATLLATFQNMVESTG</sequence>
<evidence type="ECO:0000256" key="6">
    <source>
        <dbReference type="ARBA" id="ARBA00023137"/>
    </source>
</evidence>
<dbReference type="Gene3D" id="3.30.505.10">
    <property type="entry name" value="SH2 domain"/>
    <property type="match status" value="1"/>
</dbReference>
<evidence type="ECO:0000256" key="4">
    <source>
        <dbReference type="ARBA" id="ARBA00022777"/>
    </source>
</evidence>
<feature type="compositionally biased region" description="Basic and acidic residues" evidence="10">
    <location>
        <begin position="736"/>
        <end position="747"/>
    </location>
</feature>
<evidence type="ECO:0000259" key="12">
    <source>
        <dbReference type="PROSITE" id="PS50011"/>
    </source>
</evidence>
<dbReference type="PROSITE" id="PS00109">
    <property type="entry name" value="PROTEIN_KINASE_TYR"/>
    <property type="match status" value="1"/>
</dbReference>
<keyword evidence="13" id="KW-1185">Reference proteome</keyword>
<dbReference type="SUPFAM" id="SSF56112">
    <property type="entry name" value="Protein kinase-like (PK-like)"/>
    <property type="match status" value="2"/>
</dbReference>
<dbReference type="InterPro" id="IPR051286">
    <property type="entry name" value="JAK"/>
</dbReference>
<dbReference type="EC" id="2.7.10.2" evidence="1"/>
<evidence type="ECO:0000256" key="10">
    <source>
        <dbReference type="SAM" id="MobiDB-lite"/>
    </source>
</evidence>
<dbReference type="InterPro" id="IPR011009">
    <property type="entry name" value="Kinase-like_dom_sf"/>
</dbReference>
<gene>
    <name evidence="14" type="primary">LOC100902610</name>
</gene>
<dbReference type="InterPro" id="IPR020635">
    <property type="entry name" value="Tyr_kinase_cat_dom"/>
</dbReference>
<evidence type="ECO:0000256" key="8">
    <source>
        <dbReference type="PROSITE-ProRule" id="PRU00191"/>
    </source>
</evidence>
<keyword evidence="4 14" id="KW-0418">Kinase</keyword>
<evidence type="ECO:0000256" key="9">
    <source>
        <dbReference type="PROSITE-ProRule" id="PRU10141"/>
    </source>
</evidence>
<dbReference type="PROSITE" id="PS50011">
    <property type="entry name" value="PROTEIN_KINASE_DOM"/>
    <property type="match status" value="2"/>
</dbReference>
<reference evidence="14" key="1">
    <citation type="submission" date="2025-08" db="UniProtKB">
        <authorList>
            <consortium name="RefSeq"/>
        </authorList>
    </citation>
    <scope>IDENTIFICATION</scope>
</reference>
<evidence type="ECO:0000256" key="7">
    <source>
        <dbReference type="ARBA" id="ARBA00051245"/>
    </source>
</evidence>
<feature type="domain" description="Protein kinase" evidence="12">
    <location>
        <begin position="833"/>
        <end position="1095"/>
    </location>
</feature>
<name>A0AAJ6QXE1_9ACAR</name>
<dbReference type="InterPro" id="IPR008266">
    <property type="entry name" value="Tyr_kinase_AS"/>
</dbReference>
<dbReference type="InterPro" id="IPR016251">
    <property type="entry name" value="Tyr_kinase_non-rcpt_Jak/Tyk2"/>
</dbReference>
<dbReference type="SUPFAM" id="SSF55550">
    <property type="entry name" value="SH2 domain"/>
    <property type="match status" value="1"/>
</dbReference>
<feature type="domain" description="SH2" evidence="11">
    <location>
        <begin position="327"/>
        <end position="406"/>
    </location>
</feature>
<dbReference type="PROSITE" id="PS50001">
    <property type="entry name" value="SH2"/>
    <property type="match status" value="1"/>
</dbReference>
<proteinExistence type="predicted"/>
<protein>
    <recommendedName>
        <fullName evidence="1">non-specific protein-tyrosine kinase</fullName>
        <ecNumber evidence="1">2.7.10.2</ecNumber>
    </recommendedName>
</protein>
<dbReference type="RefSeq" id="XP_003747168.2">
    <property type="nucleotide sequence ID" value="XM_003747120.2"/>
</dbReference>
<keyword evidence="6" id="KW-0829">Tyrosine-protein kinase</keyword>
<dbReference type="GO" id="GO:0005524">
    <property type="term" value="F:ATP binding"/>
    <property type="evidence" value="ECO:0007669"/>
    <property type="project" value="UniProtKB-UniRule"/>
</dbReference>
<evidence type="ECO:0000256" key="2">
    <source>
        <dbReference type="ARBA" id="ARBA00022679"/>
    </source>
</evidence>
<feature type="region of interest" description="Disordered" evidence="10">
    <location>
        <begin position="725"/>
        <end position="747"/>
    </location>
</feature>
<comment type="catalytic activity">
    <reaction evidence="7">
        <text>L-tyrosyl-[protein] + ATP = O-phospho-L-tyrosyl-[protein] + ADP + H(+)</text>
        <dbReference type="Rhea" id="RHEA:10596"/>
        <dbReference type="Rhea" id="RHEA-COMP:10136"/>
        <dbReference type="Rhea" id="RHEA-COMP:20101"/>
        <dbReference type="ChEBI" id="CHEBI:15378"/>
        <dbReference type="ChEBI" id="CHEBI:30616"/>
        <dbReference type="ChEBI" id="CHEBI:46858"/>
        <dbReference type="ChEBI" id="CHEBI:61978"/>
        <dbReference type="ChEBI" id="CHEBI:456216"/>
        <dbReference type="EC" id="2.7.10.2"/>
    </reaction>
</comment>
<dbReference type="InterPro" id="IPR000719">
    <property type="entry name" value="Prot_kinase_dom"/>
</dbReference>
<feature type="binding site" evidence="9">
    <location>
        <position position="865"/>
    </location>
    <ligand>
        <name>ATP</name>
        <dbReference type="ChEBI" id="CHEBI:30616"/>
    </ligand>
</feature>
<feature type="domain" description="Protein kinase" evidence="12">
    <location>
        <begin position="448"/>
        <end position="702"/>
    </location>
</feature>
<dbReference type="GO" id="GO:0030154">
    <property type="term" value="P:cell differentiation"/>
    <property type="evidence" value="ECO:0007669"/>
    <property type="project" value="TreeGrafter"/>
</dbReference>
<keyword evidence="8" id="KW-0727">SH2 domain</keyword>
<dbReference type="GeneID" id="100902610"/>
<dbReference type="GO" id="GO:0005829">
    <property type="term" value="C:cytosol"/>
    <property type="evidence" value="ECO:0007669"/>
    <property type="project" value="TreeGrafter"/>
</dbReference>
<evidence type="ECO:0000256" key="1">
    <source>
        <dbReference type="ARBA" id="ARBA00011903"/>
    </source>
</evidence>
<keyword evidence="3 9" id="KW-0547">Nucleotide-binding</keyword>
<dbReference type="PROSITE" id="PS00107">
    <property type="entry name" value="PROTEIN_KINASE_ATP"/>
    <property type="match status" value="1"/>
</dbReference>
<dbReference type="SMART" id="SM00219">
    <property type="entry name" value="TyrKc"/>
    <property type="match status" value="1"/>
</dbReference>
<dbReference type="Proteomes" id="UP000694867">
    <property type="component" value="Unplaced"/>
</dbReference>
<organism evidence="13 14">
    <name type="scientific">Galendromus occidentalis</name>
    <name type="common">western predatory mite</name>
    <dbReference type="NCBI Taxonomy" id="34638"/>
    <lineage>
        <taxon>Eukaryota</taxon>
        <taxon>Metazoa</taxon>
        <taxon>Ecdysozoa</taxon>
        <taxon>Arthropoda</taxon>
        <taxon>Chelicerata</taxon>
        <taxon>Arachnida</taxon>
        <taxon>Acari</taxon>
        <taxon>Parasitiformes</taxon>
        <taxon>Mesostigmata</taxon>
        <taxon>Gamasina</taxon>
        <taxon>Phytoseioidea</taxon>
        <taxon>Phytoseiidae</taxon>
        <taxon>Typhlodrominae</taxon>
        <taxon>Galendromus</taxon>
    </lineage>
</organism>
<dbReference type="GO" id="GO:0007259">
    <property type="term" value="P:cell surface receptor signaling pathway via JAK-STAT"/>
    <property type="evidence" value="ECO:0007669"/>
    <property type="project" value="TreeGrafter"/>
</dbReference>
<evidence type="ECO:0000259" key="11">
    <source>
        <dbReference type="PROSITE" id="PS50001"/>
    </source>
</evidence>
<dbReference type="PANTHER" id="PTHR45807">
    <property type="entry name" value="TYROSINE-PROTEIN KINASE HOPSCOTCH"/>
    <property type="match status" value="1"/>
</dbReference>
<dbReference type="InterPro" id="IPR000980">
    <property type="entry name" value="SH2"/>
</dbReference>
<evidence type="ECO:0000313" key="14">
    <source>
        <dbReference type="RefSeq" id="XP_003747168.2"/>
    </source>
</evidence>
<dbReference type="InterPro" id="IPR036860">
    <property type="entry name" value="SH2_dom_sf"/>
</dbReference>
<evidence type="ECO:0000256" key="3">
    <source>
        <dbReference type="ARBA" id="ARBA00022741"/>
    </source>
</evidence>
<keyword evidence="2" id="KW-0808">Transferase</keyword>
<dbReference type="Gene3D" id="1.10.510.10">
    <property type="entry name" value="Transferase(Phosphotransferase) domain 1"/>
    <property type="match status" value="2"/>
</dbReference>
<dbReference type="FunFam" id="1.10.510.10:FF:000554">
    <property type="entry name" value="Predicted protein"/>
    <property type="match status" value="1"/>
</dbReference>
<dbReference type="GO" id="GO:0035556">
    <property type="term" value="P:intracellular signal transduction"/>
    <property type="evidence" value="ECO:0007669"/>
    <property type="project" value="InterPro"/>
</dbReference>
<dbReference type="AlphaFoldDB" id="A0AAJ6QXE1"/>
<dbReference type="InterPro" id="IPR017441">
    <property type="entry name" value="Protein_kinase_ATP_BS"/>
</dbReference>
<accession>A0AAJ6QXE1</accession>
<dbReference type="PANTHER" id="PTHR45807:SF7">
    <property type="entry name" value="TYROSINE-PROTEIN KINASE HOPSCOTCH"/>
    <property type="match status" value="1"/>
</dbReference>
<dbReference type="KEGG" id="goe:100902610"/>
<dbReference type="PRINTS" id="PR01823">
    <property type="entry name" value="JANUSKINASE"/>
</dbReference>
<dbReference type="GO" id="GO:0005126">
    <property type="term" value="F:cytokine receptor binding"/>
    <property type="evidence" value="ECO:0007669"/>
    <property type="project" value="TreeGrafter"/>
</dbReference>
<evidence type="ECO:0000313" key="13">
    <source>
        <dbReference type="Proteomes" id="UP000694867"/>
    </source>
</evidence>